<proteinExistence type="predicted"/>
<keyword evidence="3" id="KW-1185">Reference proteome</keyword>
<dbReference type="EMBL" id="CCCS020000007">
    <property type="protein sequence ID" value="CDQ09045.1"/>
    <property type="molecule type" value="Genomic_DNA"/>
</dbReference>
<evidence type="ECO:0000313" key="3">
    <source>
        <dbReference type="Proteomes" id="UP000193925"/>
    </source>
</evidence>
<sequence>MPILHPLTPEKATGKTAKIYQEIEAAFGRVPAVLQVQGWSEAALSQQWESIKYYRNHPHLSPALTATIRMLVSQANHCDYCVGFNEALLIDQFGQSPDDVSATKKNPEATPLPEREKAILLLTLKAVQTPAAVSQTDMDRLIAMGWSEGDIMDAVIHGARNQMVDVIMNTFKIERDF</sequence>
<reference evidence="2 3" key="3">
    <citation type="submission" date="2017-03" db="EMBL/GenBank/DDBJ databases">
        <authorList>
            <person name="Regsiter A."/>
            <person name="William W."/>
        </authorList>
    </citation>
    <scope>NUCLEOTIDE SEQUENCE [LARGE SCALE GENOMIC DNA]</scope>
    <source>
        <strain evidence="2">PRJEB5721</strain>
    </source>
</reference>
<dbReference type="InterPro" id="IPR029032">
    <property type="entry name" value="AhpD-like"/>
</dbReference>
<gene>
    <name evidence="1" type="ORF">AFERRI_150050</name>
    <name evidence="2" type="ORF">AFERRI_20407</name>
</gene>
<reference evidence="1" key="2">
    <citation type="submission" date="2014-07" db="EMBL/GenBank/DDBJ databases">
        <title>Initial genome analysis of the psychrotolerant acidophile Acidithiobacillus ferrivorans CF27: insights into iron and sulfur oxidation pathways and into biofilm formation.</title>
        <authorList>
            <person name="Talla E."/>
            <person name="Hedrich S."/>
            <person name="Mangenot S."/>
            <person name="Ji B."/>
            <person name="Johnson D.B."/>
            <person name="Barbe V."/>
            <person name="Bonnefoy V."/>
        </authorList>
    </citation>
    <scope>NUCLEOTIDE SEQUENCE [LARGE SCALE GENOMIC DNA]</scope>
    <source>
        <strain evidence="1">CF27</strain>
    </source>
</reference>
<evidence type="ECO:0000313" key="1">
    <source>
        <dbReference type="EMBL" id="CDQ09045.1"/>
    </source>
</evidence>
<accession>A0A060UKQ4</accession>
<dbReference type="AlphaFoldDB" id="A0A060UKQ4"/>
<dbReference type="EMBL" id="LT841305">
    <property type="protein sequence ID" value="SMH65624.1"/>
    <property type="molecule type" value="Genomic_DNA"/>
</dbReference>
<dbReference type="SUPFAM" id="SSF69118">
    <property type="entry name" value="AhpD-like"/>
    <property type="match status" value="1"/>
</dbReference>
<reference evidence="1" key="1">
    <citation type="submission" date="2014-03" db="EMBL/GenBank/DDBJ databases">
        <authorList>
            <person name="Genoscope - CEA"/>
        </authorList>
    </citation>
    <scope>NUCLEOTIDE SEQUENCE [LARGE SCALE GENOMIC DNA]</scope>
    <source>
        <strain evidence="1">CF27</strain>
    </source>
</reference>
<dbReference type="PANTHER" id="PTHR35446:SF2">
    <property type="entry name" value="CARBOXYMUCONOLACTONE DECARBOXYLASE-LIKE DOMAIN-CONTAINING PROTEIN"/>
    <property type="match status" value="1"/>
</dbReference>
<dbReference type="Proteomes" id="UP000193925">
    <property type="component" value="Chromosome AFERRI"/>
</dbReference>
<dbReference type="Gene3D" id="1.20.1290.10">
    <property type="entry name" value="AhpD-like"/>
    <property type="match status" value="1"/>
</dbReference>
<name>A0A060UKQ4_9PROT</name>
<dbReference type="RefSeq" id="WP_035191411.1">
    <property type="nucleotide sequence ID" value="NZ_CCCS020000007.1"/>
</dbReference>
<protein>
    <submittedName>
        <fullName evidence="1">Uncharacterized protein</fullName>
    </submittedName>
</protein>
<dbReference type="PANTHER" id="PTHR35446">
    <property type="entry name" value="SI:CH211-175M2.5"/>
    <property type="match status" value="1"/>
</dbReference>
<organism evidence="1">
    <name type="scientific">Acidithiobacillus ferrivorans</name>
    <dbReference type="NCBI Taxonomy" id="160808"/>
    <lineage>
        <taxon>Bacteria</taxon>
        <taxon>Pseudomonadati</taxon>
        <taxon>Pseudomonadota</taxon>
        <taxon>Acidithiobacillia</taxon>
        <taxon>Acidithiobacillales</taxon>
        <taxon>Acidithiobacillaceae</taxon>
        <taxon>Acidithiobacillus</taxon>
    </lineage>
</organism>
<evidence type="ECO:0000313" key="2">
    <source>
        <dbReference type="EMBL" id="SMH65624.1"/>
    </source>
</evidence>